<dbReference type="EMBL" id="AP024238">
    <property type="protein sequence ID" value="BCO28921.1"/>
    <property type="molecule type" value="Genomic_DNA"/>
</dbReference>
<dbReference type="Gene3D" id="3.40.640.10">
    <property type="entry name" value="Type I PLP-dependent aspartate aminotransferase-like (Major domain)"/>
    <property type="match status" value="1"/>
</dbReference>
<gene>
    <name evidence="7" type="ORF">MIZ03_3831</name>
</gene>
<name>A0ABN6DE20_9BURK</name>
<evidence type="ECO:0000313" key="8">
    <source>
        <dbReference type="Proteomes" id="UP000824366"/>
    </source>
</evidence>
<dbReference type="InterPro" id="IPR010977">
    <property type="entry name" value="Aromatic_deC"/>
</dbReference>
<keyword evidence="4 6" id="KW-0663">Pyridoxal phosphate</keyword>
<evidence type="ECO:0000313" key="7">
    <source>
        <dbReference type="EMBL" id="BCO28921.1"/>
    </source>
</evidence>
<proteinExistence type="inferred from homology"/>
<evidence type="ECO:0008006" key="9">
    <source>
        <dbReference type="Google" id="ProtNLM"/>
    </source>
</evidence>
<evidence type="ECO:0000256" key="6">
    <source>
        <dbReference type="RuleBase" id="RU000382"/>
    </source>
</evidence>
<dbReference type="PANTHER" id="PTHR11999">
    <property type="entry name" value="GROUP II PYRIDOXAL-5-PHOSPHATE DECARBOXYLASE"/>
    <property type="match status" value="1"/>
</dbReference>
<dbReference type="PRINTS" id="PR00800">
    <property type="entry name" value="YHDCRBOXLASE"/>
</dbReference>
<reference evidence="7 8" key="1">
    <citation type="journal article" date="2021" name="Microbiol. Spectr.">
        <title>A Single Bacterium Capable of Oxidation and Reduction of Iron at Circumneutral pH.</title>
        <authorList>
            <person name="Kato S."/>
            <person name="Ohkuma M."/>
        </authorList>
    </citation>
    <scope>NUCLEOTIDE SEQUENCE [LARGE SCALE GENOMIC DNA]</scope>
    <source>
        <strain evidence="7 8">MIZ03</strain>
    </source>
</reference>
<dbReference type="Pfam" id="PF00282">
    <property type="entry name" value="Pyridoxal_deC"/>
    <property type="match status" value="1"/>
</dbReference>
<evidence type="ECO:0000256" key="2">
    <source>
        <dbReference type="ARBA" id="ARBA00009533"/>
    </source>
</evidence>
<comment type="cofactor">
    <cofactor evidence="1 6">
        <name>pyridoxal 5'-phosphate</name>
        <dbReference type="ChEBI" id="CHEBI:597326"/>
    </cofactor>
</comment>
<comment type="similarity">
    <text evidence="2 6">Belongs to the group II decarboxylase family.</text>
</comment>
<accession>A0ABN6DE20</accession>
<evidence type="ECO:0000256" key="3">
    <source>
        <dbReference type="ARBA" id="ARBA00022793"/>
    </source>
</evidence>
<dbReference type="InterPro" id="IPR015422">
    <property type="entry name" value="PyrdxlP-dep_Trfase_small"/>
</dbReference>
<dbReference type="PROSITE" id="PS00392">
    <property type="entry name" value="DDC_GAD_HDC_YDC"/>
    <property type="match status" value="1"/>
</dbReference>
<evidence type="ECO:0000256" key="4">
    <source>
        <dbReference type="ARBA" id="ARBA00022898"/>
    </source>
</evidence>
<evidence type="ECO:0000256" key="5">
    <source>
        <dbReference type="ARBA" id="ARBA00023239"/>
    </source>
</evidence>
<keyword evidence="5 6" id="KW-0456">Lyase</keyword>
<organism evidence="7 8">
    <name type="scientific">Rhodoferax lithotrophicus</name>
    <dbReference type="NCBI Taxonomy" id="2798804"/>
    <lineage>
        <taxon>Bacteria</taxon>
        <taxon>Pseudomonadati</taxon>
        <taxon>Pseudomonadota</taxon>
        <taxon>Betaproteobacteria</taxon>
        <taxon>Burkholderiales</taxon>
        <taxon>Comamonadaceae</taxon>
        <taxon>Rhodoferax</taxon>
    </lineage>
</organism>
<dbReference type="InterPro" id="IPR015424">
    <property type="entry name" value="PyrdxlP-dep_Trfase"/>
</dbReference>
<dbReference type="InterPro" id="IPR021115">
    <property type="entry name" value="Pyridoxal-P_BS"/>
</dbReference>
<dbReference type="SUPFAM" id="SSF53383">
    <property type="entry name" value="PLP-dependent transferases"/>
    <property type="match status" value="1"/>
</dbReference>
<protein>
    <recommendedName>
        <fullName evidence="9">Cytochrome D ubiquinol oxidase subunit I</fullName>
    </recommendedName>
</protein>
<keyword evidence="8" id="KW-1185">Reference proteome</keyword>
<dbReference type="Proteomes" id="UP000824366">
    <property type="component" value="Chromosome"/>
</dbReference>
<dbReference type="InterPro" id="IPR015421">
    <property type="entry name" value="PyrdxlP-dep_Trfase_major"/>
</dbReference>
<evidence type="ECO:0000256" key="1">
    <source>
        <dbReference type="ARBA" id="ARBA00001933"/>
    </source>
</evidence>
<dbReference type="Gene3D" id="1.20.1340.10">
    <property type="entry name" value="dopa decarboxylase, N-terminal domain"/>
    <property type="match status" value="1"/>
</dbReference>
<dbReference type="PANTHER" id="PTHR11999:SF70">
    <property type="entry name" value="MIP05841P"/>
    <property type="match status" value="1"/>
</dbReference>
<dbReference type="InterPro" id="IPR002129">
    <property type="entry name" value="PyrdxlP-dep_de-COase"/>
</dbReference>
<sequence>MLDDMLDYMEHIRQRPVWQPIPPEVRGAFTAPLPRQPISLSQAHAQFMTQVLPYAGGNSHPGFMGWVQGGGTPVGMLAEMLSAGLNANLGGRDQMPLEVERQIGLWMRELFGFPDTSSGLFVTGSSTANLLAVLVARTQALGAASRACGVAGEGAQLVAYAASSAHSCITKAMEISGLGNQALRQVPVNAQGQMDVSALTRMVAADRLAGLQPFLVVATAGTVNIGAIDPLEQVAALAAQEQLWFHVDGALGALAMLSPELAPQFKGIEQADSIALDFHKWGQVPYDAGYFLARDGAGQLETFATPAAYLARHTRGLAAGSPWPCDLGPDLSRGFRALKTWFTFVCHGTEKLGAAISNSCALAQYMKQRIEATPELELMAPVALNIVCYRFRSANANTINDELVVLLQESGIAVPSASTLDGQVVIRAAIVNHRTVVADIDALLDATLVLGQKLTSAQPIHSLHRELL</sequence>
<keyword evidence="3" id="KW-0210">Decarboxylase</keyword>
<dbReference type="Gene3D" id="3.90.1150.10">
    <property type="entry name" value="Aspartate Aminotransferase, domain 1"/>
    <property type="match status" value="1"/>
</dbReference>